<name>A0A6A4GA53_9AGAR</name>
<organism evidence="1 2">
    <name type="scientific">Gymnopus androsaceus JB14</name>
    <dbReference type="NCBI Taxonomy" id="1447944"/>
    <lineage>
        <taxon>Eukaryota</taxon>
        <taxon>Fungi</taxon>
        <taxon>Dikarya</taxon>
        <taxon>Basidiomycota</taxon>
        <taxon>Agaricomycotina</taxon>
        <taxon>Agaricomycetes</taxon>
        <taxon>Agaricomycetidae</taxon>
        <taxon>Agaricales</taxon>
        <taxon>Marasmiineae</taxon>
        <taxon>Omphalotaceae</taxon>
        <taxon>Gymnopus</taxon>
    </lineage>
</organism>
<accession>A0A6A4GA53</accession>
<dbReference type="AlphaFoldDB" id="A0A6A4GA53"/>
<feature type="non-terminal residue" evidence="1">
    <location>
        <position position="1"/>
    </location>
</feature>
<dbReference type="InterPro" id="IPR040521">
    <property type="entry name" value="KDZ"/>
</dbReference>
<keyword evidence="2" id="KW-1185">Reference proteome</keyword>
<dbReference type="Pfam" id="PF18758">
    <property type="entry name" value="KDZ"/>
    <property type="match status" value="1"/>
</dbReference>
<evidence type="ECO:0000313" key="2">
    <source>
        <dbReference type="Proteomes" id="UP000799118"/>
    </source>
</evidence>
<dbReference type="Proteomes" id="UP000799118">
    <property type="component" value="Unassembled WGS sequence"/>
</dbReference>
<protein>
    <submittedName>
        <fullName evidence="1">Uncharacterized protein</fullName>
    </submittedName>
</protein>
<feature type="non-terminal residue" evidence="1">
    <location>
        <position position="279"/>
    </location>
</feature>
<reference evidence="1" key="1">
    <citation type="journal article" date="2019" name="Environ. Microbiol.">
        <title>Fungal ecological strategies reflected in gene transcription - a case study of two litter decomposers.</title>
        <authorList>
            <person name="Barbi F."/>
            <person name="Kohler A."/>
            <person name="Barry K."/>
            <person name="Baskaran P."/>
            <person name="Daum C."/>
            <person name="Fauchery L."/>
            <person name="Ihrmark K."/>
            <person name="Kuo A."/>
            <person name="LaButti K."/>
            <person name="Lipzen A."/>
            <person name="Morin E."/>
            <person name="Grigoriev I.V."/>
            <person name="Henrissat B."/>
            <person name="Lindahl B."/>
            <person name="Martin F."/>
        </authorList>
    </citation>
    <scope>NUCLEOTIDE SEQUENCE</scope>
    <source>
        <strain evidence="1">JB14</strain>
    </source>
</reference>
<dbReference type="EMBL" id="ML771741">
    <property type="protein sequence ID" value="KAE9382337.1"/>
    <property type="molecule type" value="Genomic_DNA"/>
</dbReference>
<gene>
    <name evidence="1" type="ORF">BT96DRAFT_791181</name>
</gene>
<evidence type="ECO:0000313" key="1">
    <source>
        <dbReference type="EMBL" id="KAE9382337.1"/>
    </source>
</evidence>
<sequence length="279" mass="32640">DFELLERLWGIHNMLANATKTMGPGTRIDVLEAHFGYHNWEKYIGHGAMLWEKYKDGLRDRNRQREAHEGLTNSLPEELVRKWEALFEEWESAAYPKDEGANPWATSEEFLTEAEVEKELALEDAQRLRESKRDPLHKTRAAKFLKYSLDVEENQEKLNSDMQAFKKSMQTTRQSSALVDRRTVLTRSIKGIEELRAIYMPGLLQLLEDKKLPVAHDSDSNPEEAKIWFPSSLTNRERERVCSEELCDMEVRLRTARCHDALQGLRHTLRVKTRMLIFK</sequence>
<proteinExistence type="predicted"/>
<dbReference type="OrthoDB" id="3257768at2759"/>